<accession>A0A0Q3Q6R5</accession>
<proteinExistence type="predicted"/>
<gene>
    <name evidence="1" type="ORF">BRADI_3g30233v3</name>
</gene>
<evidence type="ECO:0000313" key="3">
    <source>
        <dbReference type="Proteomes" id="UP000008810"/>
    </source>
</evidence>
<organism evidence="1">
    <name type="scientific">Brachypodium distachyon</name>
    <name type="common">Purple false brome</name>
    <name type="synonym">Trachynia distachya</name>
    <dbReference type="NCBI Taxonomy" id="15368"/>
    <lineage>
        <taxon>Eukaryota</taxon>
        <taxon>Viridiplantae</taxon>
        <taxon>Streptophyta</taxon>
        <taxon>Embryophyta</taxon>
        <taxon>Tracheophyta</taxon>
        <taxon>Spermatophyta</taxon>
        <taxon>Magnoliopsida</taxon>
        <taxon>Liliopsida</taxon>
        <taxon>Poales</taxon>
        <taxon>Poaceae</taxon>
        <taxon>BOP clade</taxon>
        <taxon>Pooideae</taxon>
        <taxon>Stipodae</taxon>
        <taxon>Brachypodieae</taxon>
        <taxon>Brachypodium</taxon>
    </lineage>
</organism>
<name>A0A0Q3Q6R5_BRADI</name>
<reference evidence="2" key="3">
    <citation type="submission" date="2018-08" db="UniProtKB">
        <authorList>
            <consortium name="EnsemblPlants"/>
        </authorList>
    </citation>
    <scope>IDENTIFICATION</scope>
    <source>
        <strain evidence="2">cv. Bd21</strain>
    </source>
</reference>
<protein>
    <submittedName>
        <fullName evidence="1 2">Uncharacterized protein</fullName>
    </submittedName>
</protein>
<dbReference type="Gramene" id="KQJ97353">
    <property type="protein sequence ID" value="KQJ97353"/>
    <property type="gene ID" value="BRADI_3g30233v3"/>
</dbReference>
<evidence type="ECO:0000313" key="2">
    <source>
        <dbReference type="EnsemblPlants" id="KQJ97353"/>
    </source>
</evidence>
<dbReference type="EMBL" id="CM000882">
    <property type="protein sequence ID" value="KQJ97353.1"/>
    <property type="molecule type" value="Genomic_DNA"/>
</dbReference>
<dbReference type="Proteomes" id="UP000008810">
    <property type="component" value="Chromosome 3"/>
</dbReference>
<dbReference type="EnsemblPlants" id="KQJ97353">
    <property type="protein sequence ID" value="KQJ97353"/>
    <property type="gene ID" value="BRADI_3g30233v3"/>
</dbReference>
<dbReference type="AlphaFoldDB" id="A0A0Q3Q6R5"/>
<keyword evidence="3" id="KW-1185">Reference proteome</keyword>
<reference evidence="1" key="2">
    <citation type="submission" date="2017-06" db="EMBL/GenBank/DDBJ databases">
        <title>WGS assembly of Brachypodium distachyon.</title>
        <authorList>
            <consortium name="The International Brachypodium Initiative"/>
            <person name="Lucas S."/>
            <person name="Harmon-Smith M."/>
            <person name="Lail K."/>
            <person name="Tice H."/>
            <person name="Grimwood J."/>
            <person name="Bruce D."/>
            <person name="Barry K."/>
            <person name="Shu S."/>
            <person name="Lindquist E."/>
            <person name="Wang M."/>
            <person name="Pitluck S."/>
            <person name="Vogel J.P."/>
            <person name="Garvin D.F."/>
            <person name="Mockler T.C."/>
            <person name="Schmutz J."/>
            <person name="Rokhsar D."/>
            <person name="Bevan M.W."/>
        </authorList>
    </citation>
    <scope>NUCLEOTIDE SEQUENCE</scope>
    <source>
        <strain evidence="1">Bd21</strain>
    </source>
</reference>
<dbReference type="InParanoid" id="A0A0Q3Q6R5"/>
<evidence type="ECO:0000313" key="1">
    <source>
        <dbReference type="EMBL" id="KQJ97353.1"/>
    </source>
</evidence>
<reference evidence="1 2" key="1">
    <citation type="journal article" date="2010" name="Nature">
        <title>Genome sequencing and analysis of the model grass Brachypodium distachyon.</title>
        <authorList>
            <consortium name="International Brachypodium Initiative"/>
        </authorList>
    </citation>
    <scope>NUCLEOTIDE SEQUENCE [LARGE SCALE GENOMIC DNA]</scope>
    <source>
        <strain evidence="1 2">Bd21</strain>
    </source>
</reference>
<sequence>MTCCGTGEDHKPTNACASFASCSDVFTEKLTWKCAEAMAWIRGACRVSAQVAQYMDDGKRRSAVIWALM</sequence>